<evidence type="ECO:0000313" key="2">
    <source>
        <dbReference type="EMBL" id="SFR36857.1"/>
    </source>
</evidence>
<protein>
    <submittedName>
        <fullName evidence="2">Uncharacterized protein</fullName>
    </submittedName>
</protein>
<keyword evidence="1" id="KW-0472">Membrane</keyword>
<evidence type="ECO:0000256" key="1">
    <source>
        <dbReference type="SAM" id="Phobius"/>
    </source>
</evidence>
<dbReference type="AlphaFoldDB" id="A0A1I6G483"/>
<evidence type="ECO:0000313" key="3">
    <source>
        <dbReference type="Proteomes" id="UP000198932"/>
    </source>
</evidence>
<name>A0A1I6G483_HALSD</name>
<dbReference type="RefSeq" id="WP_092920993.1">
    <property type="nucleotide sequence ID" value="NZ_FOYN01000002.1"/>
</dbReference>
<keyword evidence="1" id="KW-1133">Transmembrane helix</keyword>
<keyword evidence="1" id="KW-0812">Transmembrane</keyword>
<organism evidence="2 3">
    <name type="scientific">Halorubrum sodomense</name>
    <dbReference type="NCBI Taxonomy" id="35743"/>
    <lineage>
        <taxon>Archaea</taxon>
        <taxon>Methanobacteriati</taxon>
        <taxon>Methanobacteriota</taxon>
        <taxon>Stenosarchaea group</taxon>
        <taxon>Halobacteria</taxon>
        <taxon>Halobacteriales</taxon>
        <taxon>Haloferacaceae</taxon>
        <taxon>Halorubrum</taxon>
    </lineage>
</organism>
<gene>
    <name evidence="2" type="ORF">SAMN04487937_1591</name>
</gene>
<accession>A0A1I6G483</accession>
<reference evidence="3" key="1">
    <citation type="submission" date="2016-10" db="EMBL/GenBank/DDBJ databases">
        <authorList>
            <person name="Varghese N."/>
            <person name="Submissions S."/>
        </authorList>
    </citation>
    <scope>NUCLEOTIDE SEQUENCE [LARGE SCALE GENOMIC DNA]</scope>
    <source>
        <strain evidence="3">RD 26</strain>
    </source>
</reference>
<proteinExistence type="predicted"/>
<sequence>MIDALRNQFEKEDTETLVVAGMALSVTGSAVWVSASDERISSILGISISALGVAVLLATVVWGTSEEV</sequence>
<dbReference type="Proteomes" id="UP000198932">
    <property type="component" value="Unassembled WGS sequence"/>
</dbReference>
<keyword evidence="3" id="KW-1185">Reference proteome</keyword>
<feature type="transmembrane region" description="Helical" evidence="1">
    <location>
        <begin position="16"/>
        <end position="35"/>
    </location>
</feature>
<feature type="transmembrane region" description="Helical" evidence="1">
    <location>
        <begin position="42"/>
        <end position="62"/>
    </location>
</feature>
<dbReference type="EMBL" id="FOYN01000002">
    <property type="protein sequence ID" value="SFR36857.1"/>
    <property type="molecule type" value="Genomic_DNA"/>
</dbReference>